<keyword evidence="2" id="KW-1185">Reference proteome</keyword>
<sequence length="146" mass="16475">MRPWLAEPSSAVLPVVNIGKPPAAARTTYFGMLVPRATYVIPDRAISAVVRHFQRHSKDNLTSIKSQDLTISNQWLRTQNTHHRGLSLTSTVTTVHIRDLFSDLYFPTAKARRRWETHLRIDDYGAHKPQCLQAVPASRAAAGNHR</sequence>
<reference evidence="1" key="1">
    <citation type="journal article" date="2021" name="Mol. Plant Microbe Interact.">
        <title>Complete Genome Sequence of the Plant-Pathogenic Fungus Colletotrichum lupini.</title>
        <authorList>
            <person name="Baroncelli R."/>
            <person name="Pensec F."/>
            <person name="Da Lio D."/>
            <person name="Boufleur T."/>
            <person name="Vicente I."/>
            <person name="Sarrocco S."/>
            <person name="Picot A."/>
            <person name="Baraldi E."/>
            <person name="Sukno S."/>
            <person name="Thon M."/>
            <person name="Le Floch G."/>
        </authorList>
    </citation>
    <scope>NUCLEOTIDE SEQUENCE</scope>
    <source>
        <strain evidence="1">IMI 504893</strain>
    </source>
</reference>
<accession>A0A9Q8SDR2</accession>
<name>A0A9Q8SDR2_9PEZI</name>
<evidence type="ECO:0000313" key="1">
    <source>
        <dbReference type="EMBL" id="UQC75183.1"/>
    </source>
</evidence>
<dbReference type="Proteomes" id="UP000830671">
    <property type="component" value="Chromosome 1"/>
</dbReference>
<evidence type="ECO:0000313" key="2">
    <source>
        <dbReference type="Proteomes" id="UP000830671"/>
    </source>
</evidence>
<dbReference type="AlphaFoldDB" id="A0A9Q8SDR2"/>
<dbReference type="KEGG" id="clup:CLUP02_01836"/>
<organism evidence="1 2">
    <name type="scientific">Colletotrichum lupini</name>
    <dbReference type="NCBI Taxonomy" id="145971"/>
    <lineage>
        <taxon>Eukaryota</taxon>
        <taxon>Fungi</taxon>
        <taxon>Dikarya</taxon>
        <taxon>Ascomycota</taxon>
        <taxon>Pezizomycotina</taxon>
        <taxon>Sordariomycetes</taxon>
        <taxon>Hypocreomycetidae</taxon>
        <taxon>Glomerellales</taxon>
        <taxon>Glomerellaceae</taxon>
        <taxon>Colletotrichum</taxon>
        <taxon>Colletotrichum acutatum species complex</taxon>
    </lineage>
</organism>
<dbReference type="RefSeq" id="XP_049136830.1">
    <property type="nucleotide sequence ID" value="XM_049280873.1"/>
</dbReference>
<dbReference type="EMBL" id="CP019471">
    <property type="protein sequence ID" value="UQC75183.1"/>
    <property type="molecule type" value="Genomic_DNA"/>
</dbReference>
<dbReference type="GeneID" id="73335883"/>
<proteinExistence type="predicted"/>
<gene>
    <name evidence="1" type="ORF">CLUP02_01836</name>
</gene>
<protein>
    <submittedName>
        <fullName evidence="1">Uncharacterized protein</fullName>
    </submittedName>
</protein>